<organism evidence="2 3">
    <name type="scientific">Microtetraspora malaysiensis</name>
    <dbReference type="NCBI Taxonomy" id="161358"/>
    <lineage>
        <taxon>Bacteria</taxon>
        <taxon>Bacillati</taxon>
        <taxon>Actinomycetota</taxon>
        <taxon>Actinomycetes</taxon>
        <taxon>Streptosporangiales</taxon>
        <taxon>Streptosporangiaceae</taxon>
        <taxon>Microtetraspora</taxon>
    </lineage>
</organism>
<dbReference type="Proteomes" id="UP001602013">
    <property type="component" value="Unassembled WGS sequence"/>
</dbReference>
<reference evidence="2 3" key="1">
    <citation type="submission" date="2024-10" db="EMBL/GenBank/DDBJ databases">
        <title>The Natural Products Discovery Center: Release of the First 8490 Sequenced Strains for Exploring Actinobacteria Biosynthetic Diversity.</title>
        <authorList>
            <person name="Kalkreuter E."/>
            <person name="Kautsar S.A."/>
            <person name="Yang D."/>
            <person name="Bader C.D."/>
            <person name="Teijaro C.N."/>
            <person name="Fluegel L."/>
            <person name="Davis C.M."/>
            <person name="Simpson J.R."/>
            <person name="Lauterbach L."/>
            <person name="Steele A.D."/>
            <person name="Gui C."/>
            <person name="Meng S."/>
            <person name="Li G."/>
            <person name="Viehrig K."/>
            <person name="Ye F."/>
            <person name="Su P."/>
            <person name="Kiefer A.F."/>
            <person name="Nichols A."/>
            <person name="Cepeda A.J."/>
            <person name="Yan W."/>
            <person name="Fan B."/>
            <person name="Jiang Y."/>
            <person name="Adhikari A."/>
            <person name="Zheng C.-J."/>
            <person name="Schuster L."/>
            <person name="Cowan T.M."/>
            <person name="Smanski M.J."/>
            <person name="Chevrette M.G."/>
            <person name="De Carvalho L.P.S."/>
            <person name="Shen B."/>
        </authorList>
    </citation>
    <scope>NUCLEOTIDE SEQUENCE [LARGE SCALE GENOMIC DNA]</scope>
    <source>
        <strain evidence="2 3">NPDC002173</strain>
    </source>
</reference>
<proteinExistence type="predicted"/>
<dbReference type="RefSeq" id="WP_387417540.1">
    <property type="nucleotide sequence ID" value="NZ_JBIASD010000044.1"/>
</dbReference>
<name>A0ABW6T690_9ACTN</name>
<evidence type="ECO:0000313" key="3">
    <source>
        <dbReference type="Proteomes" id="UP001602013"/>
    </source>
</evidence>
<gene>
    <name evidence="2" type="ORF">ACFYXI_37800</name>
</gene>
<feature type="chain" id="PRO_5046362667" description="Secreted protein" evidence="1">
    <location>
        <begin position="28"/>
        <end position="99"/>
    </location>
</feature>
<keyword evidence="3" id="KW-1185">Reference proteome</keyword>
<accession>A0ABW6T690</accession>
<keyword evidence="1" id="KW-0732">Signal</keyword>
<comment type="caution">
    <text evidence="2">The sequence shown here is derived from an EMBL/GenBank/DDBJ whole genome shotgun (WGS) entry which is preliminary data.</text>
</comment>
<dbReference type="EMBL" id="JBIASD010000044">
    <property type="protein sequence ID" value="MFF3671355.1"/>
    <property type="molecule type" value="Genomic_DNA"/>
</dbReference>
<evidence type="ECO:0000313" key="2">
    <source>
        <dbReference type="EMBL" id="MFF3671355.1"/>
    </source>
</evidence>
<evidence type="ECO:0008006" key="4">
    <source>
        <dbReference type="Google" id="ProtNLM"/>
    </source>
</evidence>
<sequence>MKKRTTAMLVAGLTVAAGLVASSPAYADPSFPCGLSSAKQSGVDLSLHYHNCGSTTVKRKPFSVLYGGMGSCKSISAGATVGWIVQGNAHPDTWSVIAC</sequence>
<evidence type="ECO:0000256" key="1">
    <source>
        <dbReference type="SAM" id="SignalP"/>
    </source>
</evidence>
<feature type="signal peptide" evidence="1">
    <location>
        <begin position="1"/>
        <end position="27"/>
    </location>
</feature>
<protein>
    <recommendedName>
        <fullName evidence="4">Secreted protein</fullName>
    </recommendedName>
</protein>